<evidence type="ECO:0000313" key="3">
    <source>
        <dbReference type="EMBL" id="NVO83650.1"/>
    </source>
</evidence>
<gene>
    <name evidence="3" type="ORF">HW556_02030</name>
</gene>
<keyword evidence="1" id="KW-1133">Transmembrane helix</keyword>
<accession>A0ABX2PY87</accession>
<sequence>MRTLFCLLLITWALLGASRAQAQQPPVAVADSAAVQAAPPALGTATDVIVRINGDELPARVLGVTPQVVRYLPLPATDAPPIAPDTLQLAVADVFMIRYANGTRGLFQSAKGFAAEVSSLVGLSATQRHELGRQDSRRYYRPAKGVFWGTFASTAAAGPAGLVVGSAVALSPPSHLSLQAPAPVLLQDPNYYNGYQQQAKSRKAGKAFLGVGLGAASLMLVLAVVSSTVLSGSFLNMY</sequence>
<keyword evidence="4" id="KW-1185">Reference proteome</keyword>
<proteinExistence type="predicted"/>
<dbReference type="Proteomes" id="UP000626554">
    <property type="component" value="Unassembled WGS sequence"/>
</dbReference>
<feature type="transmembrane region" description="Helical" evidence="1">
    <location>
        <begin position="207"/>
        <end position="230"/>
    </location>
</feature>
<dbReference type="EMBL" id="JABKAV010000003">
    <property type="protein sequence ID" value="NVO83650.1"/>
    <property type="molecule type" value="Genomic_DNA"/>
</dbReference>
<organism evidence="3 4">
    <name type="scientific">Hymenobacter terrestris</name>
    <dbReference type="NCBI Taxonomy" id="2748310"/>
    <lineage>
        <taxon>Bacteria</taxon>
        <taxon>Pseudomonadati</taxon>
        <taxon>Bacteroidota</taxon>
        <taxon>Cytophagia</taxon>
        <taxon>Cytophagales</taxon>
        <taxon>Hymenobacteraceae</taxon>
        <taxon>Hymenobacter</taxon>
    </lineage>
</organism>
<comment type="caution">
    <text evidence="3">The sequence shown here is derived from an EMBL/GenBank/DDBJ whole genome shotgun (WGS) entry which is preliminary data.</text>
</comment>
<protein>
    <submittedName>
        <fullName evidence="3">Uncharacterized protein</fullName>
    </submittedName>
</protein>
<name>A0ABX2PY87_9BACT</name>
<feature type="signal peptide" evidence="2">
    <location>
        <begin position="1"/>
        <end position="22"/>
    </location>
</feature>
<keyword evidence="1" id="KW-0472">Membrane</keyword>
<evidence type="ECO:0000256" key="1">
    <source>
        <dbReference type="SAM" id="Phobius"/>
    </source>
</evidence>
<feature type="transmembrane region" description="Helical" evidence="1">
    <location>
        <begin position="146"/>
        <end position="170"/>
    </location>
</feature>
<reference evidence="3 4" key="1">
    <citation type="submission" date="2020-05" db="EMBL/GenBank/DDBJ databases">
        <title>Hymenobacter terrestris sp. nov. and Hymenobacter lapidiphilus sp. nov., isolated from regoliths in Antarctica.</title>
        <authorList>
            <person name="Sedlacek I."/>
            <person name="Pantucek R."/>
            <person name="Zeman M."/>
            <person name="Holochova P."/>
            <person name="Kralova S."/>
            <person name="Stankova E."/>
            <person name="Sedo O."/>
            <person name="Micenkova L."/>
            <person name="Svec P."/>
            <person name="Gupta V."/>
            <person name="Sood U."/>
            <person name="Korpole U.S."/>
            <person name="Lal R."/>
        </authorList>
    </citation>
    <scope>NUCLEOTIDE SEQUENCE [LARGE SCALE GENOMIC DNA]</scope>
    <source>
        <strain evidence="3 4">P5252</strain>
    </source>
</reference>
<dbReference type="RefSeq" id="WP_176897494.1">
    <property type="nucleotide sequence ID" value="NZ_JABKAV010000003.1"/>
</dbReference>
<evidence type="ECO:0000313" key="4">
    <source>
        <dbReference type="Proteomes" id="UP000626554"/>
    </source>
</evidence>
<feature type="chain" id="PRO_5046954819" evidence="2">
    <location>
        <begin position="23"/>
        <end position="238"/>
    </location>
</feature>
<evidence type="ECO:0000256" key="2">
    <source>
        <dbReference type="SAM" id="SignalP"/>
    </source>
</evidence>
<keyword evidence="1" id="KW-0812">Transmembrane</keyword>
<keyword evidence="2" id="KW-0732">Signal</keyword>